<evidence type="ECO:0000313" key="2">
    <source>
        <dbReference type="EMBL" id="MBW4560611.1"/>
    </source>
</evidence>
<sequence>MTLSEDFNFAEQSGEFDSESSGSPVIFGITFTPKIIGIVAGVLGIAGALYMLLNLIMPAWDNYQQQQAKINELQGQVDQKKISIKKIVQVKEELDHAKQQRIQVLSLFSQENTLDTLLLDMNRLIETGNGQISPNLVRAKLKKFAPATQKTEAINDGSLGAQVNGKLKRSSVNIEIVGTYEQTQSILRNIERLQPLLIVKDYQSQLAPSESTSASGKPVQRIGPASINTTFQLQALMPLSPEEIAAASAKAAPKK</sequence>
<evidence type="ECO:0000256" key="1">
    <source>
        <dbReference type="SAM" id="Phobius"/>
    </source>
</evidence>
<reference evidence="2" key="1">
    <citation type="submission" date="2021-05" db="EMBL/GenBank/DDBJ databases">
        <authorList>
            <person name="Pietrasiak N."/>
            <person name="Ward R."/>
            <person name="Stajich J.E."/>
            <person name="Kurbessoian T."/>
        </authorList>
    </citation>
    <scope>NUCLEOTIDE SEQUENCE</scope>
    <source>
        <strain evidence="2">JT2-VF2</strain>
    </source>
</reference>
<keyword evidence="1" id="KW-1133">Transmembrane helix</keyword>
<protein>
    <submittedName>
        <fullName evidence="2">Type II secretion system protein M</fullName>
    </submittedName>
</protein>
<reference evidence="2" key="2">
    <citation type="journal article" date="2022" name="Microbiol. Resour. Announc.">
        <title>Metagenome Sequencing to Explore Phylogenomics of Terrestrial Cyanobacteria.</title>
        <authorList>
            <person name="Ward R.D."/>
            <person name="Stajich J.E."/>
            <person name="Johansen J.R."/>
            <person name="Huntemann M."/>
            <person name="Clum A."/>
            <person name="Foster B."/>
            <person name="Foster B."/>
            <person name="Roux S."/>
            <person name="Palaniappan K."/>
            <person name="Varghese N."/>
            <person name="Mukherjee S."/>
            <person name="Reddy T.B.K."/>
            <person name="Daum C."/>
            <person name="Copeland A."/>
            <person name="Chen I.A."/>
            <person name="Ivanova N.N."/>
            <person name="Kyrpides N.C."/>
            <person name="Shapiro N."/>
            <person name="Eloe-Fadrosh E.A."/>
            <person name="Pietrasiak N."/>
        </authorList>
    </citation>
    <scope>NUCLEOTIDE SEQUENCE</scope>
    <source>
        <strain evidence="2">JT2-VF2</strain>
    </source>
</reference>
<keyword evidence="1" id="KW-0472">Membrane</keyword>
<organism evidence="2 3">
    <name type="scientific">Mojavia pulchra JT2-VF2</name>
    <dbReference type="NCBI Taxonomy" id="287848"/>
    <lineage>
        <taxon>Bacteria</taxon>
        <taxon>Bacillati</taxon>
        <taxon>Cyanobacteriota</taxon>
        <taxon>Cyanophyceae</taxon>
        <taxon>Nostocales</taxon>
        <taxon>Nostocaceae</taxon>
    </lineage>
</organism>
<dbReference type="EMBL" id="JAHHHN010000002">
    <property type="protein sequence ID" value="MBW4560611.1"/>
    <property type="molecule type" value="Genomic_DNA"/>
</dbReference>
<feature type="transmembrane region" description="Helical" evidence="1">
    <location>
        <begin position="35"/>
        <end position="56"/>
    </location>
</feature>
<evidence type="ECO:0000313" key="3">
    <source>
        <dbReference type="Proteomes" id="UP000715781"/>
    </source>
</evidence>
<dbReference type="AlphaFoldDB" id="A0A951UF14"/>
<name>A0A951UF14_9NOST</name>
<comment type="caution">
    <text evidence="2">The sequence shown here is derived from an EMBL/GenBank/DDBJ whole genome shotgun (WGS) entry which is preliminary data.</text>
</comment>
<dbReference type="Proteomes" id="UP000715781">
    <property type="component" value="Unassembled WGS sequence"/>
</dbReference>
<accession>A0A951UF14</accession>
<keyword evidence="1" id="KW-0812">Transmembrane</keyword>
<proteinExistence type="predicted"/>
<gene>
    <name evidence="2" type="ORF">KME32_05530</name>
</gene>